<evidence type="ECO:0000256" key="1">
    <source>
        <dbReference type="ARBA" id="ARBA00022448"/>
    </source>
</evidence>
<dbReference type="Proteomes" id="UP001165083">
    <property type="component" value="Unassembled WGS sequence"/>
</dbReference>
<dbReference type="OrthoDB" id="66620at2759"/>
<keyword evidence="2" id="KW-0472">Membrane</keyword>
<evidence type="ECO:0000313" key="4">
    <source>
        <dbReference type="Proteomes" id="UP001165083"/>
    </source>
</evidence>
<protein>
    <submittedName>
        <fullName evidence="3">Unnamed protein product</fullName>
    </submittedName>
</protein>
<dbReference type="EMBL" id="BSXW01002095">
    <property type="protein sequence ID" value="GMF40778.1"/>
    <property type="molecule type" value="Genomic_DNA"/>
</dbReference>
<keyword evidence="4" id="KW-1185">Reference proteome</keyword>
<feature type="transmembrane region" description="Helical" evidence="2">
    <location>
        <begin position="141"/>
        <end position="157"/>
    </location>
</feature>
<keyword evidence="2" id="KW-1133">Transmembrane helix</keyword>
<evidence type="ECO:0000313" key="3">
    <source>
        <dbReference type="EMBL" id="GMF40778.1"/>
    </source>
</evidence>
<keyword evidence="1" id="KW-0813">Transport</keyword>
<accession>A0A9W7CUC1</accession>
<feature type="transmembrane region" description="Helical" evidence="2">
    <location>
        <begin position="163"/>
        <end position="184"/>
    </location>
</feature>
<sequence>MFLRGRSSVAQRCLRQGCDFLDAQMEAHFKHLSLSLVAEILASVPRIKDGYNPATWILEAGVADAGDKQPTEDVDFVKIFNASASKKLLDEKLTETGIFLPSETVQSLQYGKKRAASKGTQLPYPTSPLFQNVYRLTTSHVWQFSLILGLIIWNSYIDTVYQGINSGLGMVFLSTVFIGIIALINYPWCLKSVLPFTVSKQRRHTMRFGTLWVSRSSFITDSPTAWASH</sequence>
<gene>
    <name evidence="3" type="ORF">Plil01_001657000</name>
</gene>
<name>A0A9W7CUC1_9STRA</name>
<evidence type="ECO:0000256" key="2">
    <source>
        <dbReference type="SAM" id="Phobius"/>
    </source>
</evidence>
<reference evidence="3" key="1">
    <citation type="submission" date="2023-04" db="EMBL/GenBank/DDBJ databases">
        <title>Phytophthora lilii NBRC 32176.</title>
        <authorList>
            <person name="Ichikawa N."/>
            <person name="Sato H."/>
            <person name="Tonouchi N."/>
        </authorList>
    </citation>
    <scope>NUCLEOTIDE SEQUENCE</scope>
    <source>
        <strain evidence="3">NBRC 32176</strain>
    </source>
</reference>
<keyword evidence="2" id="KW-0812">Transmembrane</keyword>
<dbReference type="AlphaFoldDB" id="A0A9W7CUC1"/>
<comment type="caution">
    <text evidence="3">The sequence shown here is derived from an EMBL/GenBank/DDBJ whole genome shotgun (WGS) entry which is preliminary data.</text>
</comment>
<organism evidence="3 4">
    <name type="scientific">Phytophthora lilii</name>
    <dbReference type="NCBI Taxonomy" id="2077276"/>
    <lineage>
        <taxon>Eukaryota</taxon>
        <taxon>Sar</taxon>
        <taxon>Stramenopiles</taxon>
        <taxon>Oomycota</taxon>
        <taxon>Peronosporomycetes</taxon>
        <taxon>Peronosporales</taxon>
        <taxon>Peronosporaceae</taxon>
        <taxon>Phytophthora</taxon>
    </lineage>
</organism>
<dbReference type="PANTHER" id="PTHR19241">
    <property type="entry name" value="ATP-BINDING CASSETTE TRANSPORTER"/>
    <property type="match status" value="1"/>
</dbReference>
<proteinExistence type="predicted"/>